<dbReference type="SMART" id="SM00342">
    <property type="entry name" value="HTH_ARAC"/>
    <property type="match status" value="1"/>
</dbReference>
<dbReference type="InterPro" id="IPR018060">
    <property type="entry name" value="HTH_AraC"/>
</dbReference>
<dbReference type="PRINTS" id="PR00032">
    <property type="entry name" value="HTHARAC"/>
</dbReference>
<evidence type="ECO:0000313" key="5">
    <source>
        <dbReference type="EMBL" id="SEW48124.1"/>
    </source>
</evidence>
<dbReference type="SUPFAM" id="SSF46689">
    <property type="entry name" value="Homeodomain-like"/>
    <property type="match status" value="1"/>
</dbReference>
<dbReference type="STRING" id="356305.SAMN05421841_3724"/>
<dbReference type="Pfam" id="PF12833">
    <property type="entry name" value="HTH_18"/>
    <property type="match status" value="1"/>
</dbReference>
<dbReference type="PANTHER" id="PTHR43280:SF32">
    <property type="entry name" value="TRANSCRIPTIONAL REGULATORY PROTEIN"/>
    <property type="match status" value="1"/>
</dbReference>
<name>A0A1I0S1G8_9FLAO</name>
<dbReference type="InterPro" id="IPR009057">
    <property type="entry name" value="Homeodomain-like_sf"/>
</dbReference>
<gene>
    <name evidence="5" type="ORF">SAMN05421841_3724</name>
</gene>
<protein>
    <submittedName>
        <fullName evidence="5">Helix-turn-helix domain-containing protein</fullName>
    </submittedName>
</protein>
<dbReference type="OrthoDB" id="2600165at2"/>
<keyword evidence="1" id="KW-0805">Transcription regulation</keyword>
<dbReference type="PROSITE" id="PS01124">
    <property type="entry name" value="HTH_ARAC_FAMILY_2"/>
    <property type="match status" value="1"/>
</dbReference>
<proteinExistence type="predicted"/>
<dbReference type="Gene3D" id="1.10.10.60">
    <property type="entry name" value="Homeodomain-like"/>
    <property type="match status" value="2"/>
</dbReference>
<dbReference type="Proteomes" id="UP000199469">
    <property type="component" value="Unassembled WGS sequence"/>
</dbReference>
<dbReference type="RefSeq" id="WP_089795266.1">
    <property type="nucleotide sequence ID" value="NZ_FOIU01000003.1"/>
</dbReference>
<reference evidence="6" key="1">
    <citation type="submission" date="2016-10" db="EMBL/GenBank/DDBJ databases">
        <authorList>
            <person name="Varghese N."/>
            <person name="Submissions S."/>
        </authorList>
    </citation>
    <scope>NUCLEOTIDE SEQUENCE [LARGE SCALE GENOMIC DNA]</scope>
    <source>
        <strain evidence="6">DSM 17724</strain>
    </source>
</reference>
<keyword evidence="2" id="KW-0238">DNA-binding</keyword>
<dbReference type="InterPro" id="IPR020449">
    <property type="entry name" value="Tscrpt_reg_AraC-type_HTH"/>
</dbReference>
<dbReference type="GO" id="GO:0043565">
    <property type="term" value="F:sequence-specific DNA binding"/>
    <property type="evidence" value="ECO:0007669"/>
    <property type="project" value="InterPro"/>
</dbReference>
<organism evidence="5 6">
    <name type="scientific">Chryseobacterium wanjuense</name>
    <dbReference type="NCBI Taxonomy" id="356305"/>
    <lineage>
        <taxon>Bacteria</taxon>
        <taxon>Pseudomonadati</taxon>
        <taxon>Bacteroidota</taxon>
        <taxon>Flavobacteriia</taxon>
        <taxon>Flavobacteriales</taxon>
        <taxon>Weeksellaceae</taxon>
        <taxon>Chryseobacterium group</taxon>
        <taxon>Chryseobacterium</taxon>
    </lineage>
</organism>
<evidence type="ECO:0000256" key="1">
    <source>
        <dbReference type="ARBA" id="ARBA00023015"/>
    </source>
</evidence>
<keyword evidence="6" id="KW-1185">Reference proteome</keyword>
<dbReference type="PANTHER" id="PTHR43280">
    <property type="entry name" value="ARAC-FAMILY TRANSCRIPTIONAL REGULATOR"/>
    <property type="match status" value="1"/>
</dbReference>
<sequence length="297" mass="34246">MDYVDINSISELHDFFRYEKPLHPLVTVVDLAKVDRSHRKPDAVYRLDLYSIACKKIEGSFQYGRTNYDFSEGTMMFTAPHQTLSPGMENKVSGWGIYIHPDFLNATGKGHKLTEYSFFGYDTSEGLHISEAERLVLEDCVKNIQKEISLNVDKHSYHIILTNLELLLSYCERFYERQFFTRTKASNDVVANFERLLNDYFAQETLVQSGIPDVAYFAGKLNMSPNYLSDLLKKYTGKSCQEYIHLKLIDKAKALLWSTDESISGIAYDLGFEHPSHFTKLFKNKTGMSPKSYRNLN</sequence>
<dbReference type="EMBL" id="FOIU01000003">
    <property type="protein sequence ID" value="SEW48124.1"/>
    <property type="molecule type" value="Genomic_DNA"/>
</dbReference>
<evidence type="ECO:0000313" key="6">
    <source>
        <dbReference type="Proteomes" id="UP000199469"/>
    </source>
</evidence>
<evidence type="ECO:0000256" key="3">
    <source>
        <dbReference type="ARBA" id="ARBA00023163"/>
    </source>
</evidence>
<accession>A0A1I0S1G8</accession>
<evidence type="ECO:0000259" key="4">
    <source>
        <dbReference type="PROSITE" id="PS01124"/>
    </source>
</evidence>
<evidence type="ECO:0000256" key="2">
    <source>
        <dbReference type="ARBA" id="ARBA00023125"/>
    </source>
</evidence>
<keyword evidence="3" id="KW-0804">Transcription</keyword>
<dbReference type="GO" id="GO:0003700">
    <property type="term" value="F:DNA-binding transcription factor activity"/>
    <property type="evidence" value="ECO:0007669"/>
    <property type="project" value="InterPro"/>
</dbReference>
<feature type="domain" description="HTH araC/xylS-type" evidence="4">
    <location>
        <begin position="191"/>
        <end position="296"/>
    </location>
</feature>
<dbReference type="AlphaFoldDB" id="A0A1I0S1G8"/>